<dbReference type="Proteomes" id="UP000299102">
    <property type="component" value="Unassembled WGS sequence"/>
</dbReference>
<keyword evidence="2" id="KW-1185">Reference proteome</keyword>
<proteinExistence type="predicted"/>
<name>A0A4C1WY98_EUMVA</name>
<comment type="caution">
    <text evidence="1">The sequence shown here is derived from an EMBL/GenBank/DDBJ whole genome shotgun (WGS) entry which is preliminary data.</text>
</comment>
<organism evidence="1 2">
    <name type="scientific">Eumeta variegata</name>
    <name type="common">Bagworm moth</name>
    <name type="synonym">Eumeta japonica</name>
    <dbReference type="NCBI Taxonomy" id="151549"/>
    <lineage>
        <taxon>Eukaryota</taxon>
        <taxon>Metazoa</taxon>
        <taxon>Ecdysozoa</taxon>
        <taxon>Arthropoda</taxon>
        <taxon>Hexapoda</taxon>
        <taxon>Insecta</taxon>
        <taxon>Pterygota</taxon>
        <taxon>Neoptera</taxon>
        <taxon>Endopterygota</taxon>
        <taxon>Lepidoptera</taxon>
        <taxon>Glossata</taxon>
        <taxon>Ditrysia</taxon>
        <taxon>Tineoidea</taxon>
        <taxon>Psychidae</taxon>
        <taxon>Oiketicinae</taxon>
        <taxon>Eumeta</taxon>
    </lineage>
</organism>
<dbReference type="AlphaFoldDB" id="A0A4C1WY98"/>
<dbReference type="EMBL" id="BGZK01000680">
    <property type="protein sequence ID" value="GBP55883.1"/>
    <property type="molecule type" value="Genomic_DNA"/>
</dbReference>
<sequence>MHSFYCNKNDTTVPLNNRGSSGLDTWDLVPGVILVTSEGSPRWPGIGAGKDYRYRWGDNVRGQRLNNEVTKSATSGLTYSPRLVRVVWERKVKN</sequence>
<gene>
    <name evidence="1" type="ORF">EVAR_89709_1</name>
</gene>
<protein>
    <submittedName>
        <fullName evidence="1">Uncharacterized protein</fullName>
    </submittedName>
</protein>
<accession>A0A4C1WY98</accession>
<evidence type="ECO:0000313" key="1">
    <source>
        <dbReference type="EMBL" id="GBP55883.1"/>
    </source>
</evidence>
<reference evidence="1 2" key="1">
    <citation type="journal article" date="2019" name="Commun. Biol.">
        <title>The bagworm genome reveals a unique fibroin gene that provides high tensile strength.</title>
        <authorList>
            <person name="Kono N."/>
            <person name="Nakamura H."/>
            <person name="Ohtoshi R."/>
            <person name="Tomita M."/>
            <person name="Numata K."/>
            <person name="Arakawa K."/>
        </authorList>
    </citation>
    <scope>NUCLEOTIDE SEQUENCE [LARGE SCALE GENOMIC DNA]</scope>
</reference>
<evidence type="ECO:0000313" key="2">
    <source>
        <dbReference type="Proteomes" id="UP000299102"/>
    </source>
</evidence>